<dbReference type="EMBL" id="MSJS02000203">
    <property type="protein sequence ID" value="OOO73447.1"/>
    <property type="molecule type" value="Genomic_DNA"/>
</dbReference>
<dbReference type="RefSeq" id="WP_075330309.1">
    <property type="nucleotide sequence ID" value="NZ_MSJS02000203.1"/>
</dbReference>
<comment type="caution">
    <text evidence="2">The sequence shown here is derived from an EMBL/GenBank/DDBJ whole genome shotgun (WGS) entry which is preliminary data.</text>
</comment>
<dbReference type="AlphaFoldDB" id="A0A1S9ISB3"/>
<feature type="domain" description="HNH nuclease" evidence="1">
    <location>
        <begin position="39"/>
        <end position="82"/>
    </location>
</feature>
<proteinExistence type="predicted"/>
<reference evidence="2" key="1">
    <citation type="submission" date="2017-02" db="EMBL/GenBank/DDBJ databases">
        <title>Shigella draft genomes.</title>
        <authorList>
            <person name="Weis A.M."/>
            <person name="Weimer B.C."/>
            <person name="Gilpin B."/>
        </authorList>
    </citation>
    <scope>NUCLEOTIDE SEQUENCE [LARGE SCALE GENOMIC DNA]</scope>
    <source>
        <strain evidence="2">BCW_4868</strain>
    </source>
</reference>
<dbReference type="SUPFAM" id="SSF54060">
    <property type="entry name" value="His-Me finger endonucleases"/>
    <property type="match status" value="1"/>
</dbReference>
<evidence type="ECO:0000259" key="1">
    <source>
        <dbReference type="Pfam" id="PF13392"/>
    </source>
</evidence>
<accession>A0A1S9ISB3</accession>
<dbReference type="Proteomes" id="UP000868349">
    <property type="component" value="Unassembled WGS sequence"/>
</dbReference>
<dbReference type="InterPro" id="IPR044925">
    <property type="entry name" value="His-Me_finger_sf"/>
</dbReference>
<dbReference type="InterPro" id="IPR003615">
    <property type="entry name" value="HNH_nuc"/>
</dbReference>
<evidence type="ECO:0000313" key="2">
    <source>
        <dbReference type="EMBL" id="OOO73447.1"/>
    </source>
</evidence>
<dbReference type="Gene3D" id="3.90.75.10">
    <property type="entry name" value="Homing Intron 3 (I-ppo) Encoded Endonuclease, Chain A"/>
    <property type="match status" value="1"/>
</dbReference>
<name>A0A1S9ISB3_SHIBO</name>
<protein>
    <recommendedName>
        <fullName evidence="1">HNH nuclease domain-containing protein</fullName>
    </recommendedName>
</protein>
<sequence length="145" mass="16781">MKNLLNNFPDNCIESILPKDDFGYGRRLIGSKGKRIKTGAHRLIYRIFIGEIPAGMVVRHSCDNPACCNPKHLLIGTILDNNADRQKRKRQARHEKHGRAKLTKEQVLFIRANEMSVPNSVLADKYRVSNSLIWQIKNYRIWNEL</sequence>
<organism evidence="2">
    <name type="scientific">Shigella boydii</name>
    <dbReference type="NCBI Taxonomy" id="621"/>
    <lineage>
        <taxon>Bacteria</taxon>
        <taxon>Pseudomonadati</taxon>
        <taxon>Pseudomonadota</taxon>
        <taxon>Gammaproteobacteria</taxon>
        <taxon>Enterobacterales</taxon>
        <taxon>Enterobacteriaceae</taxon>
        <taxon>Shigella</taxon>
    </lineage>
</organism>
<dbReference type="GO" id="GO:0004519">
    <property type="term" value="F:endonuclease activity"/>
    <property type="evidence" value="ECO:0007669"/>
    <property type="project" value="InterPro"/>
</dbReference>
<gene>
    <name evidence="2" type="ORF">AJR17_026385</name>
</gene>
<dbReference type="Pfam" id="PF13392">
    <property type="entry name" value="HNH_3"/>
    <property type="match status" value="1"/>
</dbReference>
<dbReference type="InterPro" id="IPR044930">
    <property type="entry name" value="Homing_endonuclease_His-Me"/>
</dbReference>